<sequence length="107" mass="12179">MNDKIFGLAILFLVGLFFYFCFHIDPDASLISKLIFFPLGLGIFWIIFGYAIFALTVLIPIFINEAYGKNFLGEVMIIQLALSLWVAKTAFACFVSVIEKLLFSIFY</sequence>
<feature type="transmembrane region" description="Helical" evidence="1">
    <location>
        <begin position="34"/>
        <end position="63"/>
    </location>
</feature>
<protein>
    <submittedName>
        <fullName evidence="2">Uncharacterized protein</fullName>
    </submittedName>
</protein>
<gene>
    <name evidence="2" type="ORF">QV09_07000</name>
</gene>
<reference evidence="2 3" key="1">
    <citation type="submission" date="2014-11" db="EMBL/GenBank/DDBJ databases">
        <title>Pan-genome of Gallibacterium spp.</title>
        <authorList>
            <person name="Kudirkiene E."/>
            <person name="Bojesen A.M."/>
        </authorList>
    </citation>
    <scope>NUCLEOTIDE SEQUENCE [LARGE SCALE GENOMIC DNA]</scope>
    <source>
        <strain evidence="2 3">18469/18</strain>
    </source>
</reference>
<feature type="transmembrane region" description="Helical" evidence="1">
    <location>
        <begin position="75"/>
        <end position="98"/>
    </location>
</feature>
<dbReference type="Proteomes" id="UP000092527">
    <property type="component" value="Unassembled WGS sequence"/>
</dbReference>
<dbReference type="AlphaFoldDB" id="A0AB36E1Y2"/>
<dbReference type="RefSeq" id="WP_066114194.1">
    <property type="nucleotide sequence ID" value="NZ_CP103875.1"/>
</dbReference>
<proteinExistence type="predicted"/>
<accession>A0AB36E1Y2</accession>
<name>A0AB36E1Y2_9PAST</name>
<evidence type="ECO:0000313" key="3">
    <source>
        <dbReference type="Proteomes" id="UP000092527"/>
    </source>
</evidence>
<feature type="transmembrane region" description="Helical" evidence="1">
    <location>
        <begin position="6"/>
        <end position="22"/>
    </location>
</feature>
<keyword evidence="1" id="KW-0472">Membrane</keyword>
<keyword evidence="1" id="KW-0812">Transmembrane</keyword>
<organism evidence="2 3">
    <name type="scientific">Gallibacterium salpingitidis</name>
    <dbReference type="NCBI Taxonomy" id="505341"/>
    <lineage>
        <taxon>Bacteria</taxon>
        <taxon>Pseudomonadati</taxon>
        <taxon>Pseudomonadota</taxon>
        <taxon>Gammaproteobacteria</taxon>
        <taxon>Pasteurellales</taxon>
        <taxon>Pasteurellaceae</taxon>
        <taxon>Gallibacterium</taxon>
    </lineage>
</organism>
<keyword evidence="1" id="KW-1133">Transmembrane helix</keyword>
<dbReference type="EMBL" id="JTJU01000037">
    <property type="protein sequence ID" value="OBX10035.1"/>
    <property type="molecule type" value="Genomic_DNA"/>
</dbReference>
<evidence type="ECO:0000313" key="2">
    <source>
        <dbReference type="EMBL" id="OBX10035.1"/>
    </source>
</evidence>
<comment type="caution">
    <text evidence="2">The sequence shown here is derived from an EMBL/GenBank/DDBJ whole genome shotgun (WGS) entry which is preliminary data.</text>
</comment>
<evidence type="ECO:0000256" key="1">
    <source>
        <dbReference type="SAM" id="Phobius"/>
    </source>
</evidence>